<gene>
    <name evidence="2" type="ORF">EVOR1521_LOCUS29097</name>
</gene>
<feature type="compositionally biased region" description="Basic and acidic residues" evidence="1">
    <location>
        <begin position="128"/>
        <end position="149"/>
    </location>
</feature>
<feature type="region of interest" description="Disordered" evidence="1">
    <location>
        <begin position="1"/>
        <end position="329"/>
    </location>
</feature>
<keyword evidence="3" id="KW-1185">Reference proteome</keyword>
<feature type="compositionally biased region" description="Acidic residues" evidence="1">
    <location>
        <begin position="102"/>
        <end position="114"/>
    </location>
</feature>
<feature type="compositionally biased region" description="Basic and acidic residues" evidence="1">
    <location>
        <begin position="285"/>
        <end position="300"/>
    </location>
</feature>
<feature type="compositionally biased region" description="Low complexity" evidence="1">
    <location>
        <begin position="35"/>
        <end position="48"/>
    </location>
</feature>
<feature type="compositionally biased region" description="Acidic residues" evidence="1">
    <location>
        <begin position="1"/>
        <end position="18"/>
    </location>
</feature>
<evidence type="ECO:0000313" key="3">
    <source>
        <dbReference type="Proteomes" id="UP001178507"/>
    </source>
</evidence>
<feature type="compositionally biased region" description="Low complexity" evidence="1">
    <location>
        <begin position="83"/>
        <end position="99"/>
    </location>
</feature>
<feature type="region of interest" description="Disordered" evidence="1">
    <location>
        <begin position="540"/>
        <end position="580"/>
    </location>
</feature>
<sequence length="580" mass="63657">MAPDEAIVEDDYGSDFEELAGGKAEPAAQSEVRSASEASPSAAQSPIATTPDEAIVEDDYGSDFEELAGGKAEPAAQSEVRSASEASPSAAQSPIATAPDEAIVEDDFGSDFEEPAATNPKPAFKPEAALKSDAKGENGSETIVEVHSDDFEDVAEDSPLSPTADKAATQLKEAAKEEKAEASEQPLQKGVGFFDTSKDSPCDVEGNPMEDDASSNSSGFLDTEGPMVEVEEGDGVSVWDIQQDRLPTVDENSLEDEEEANVLLSLNPPSDAGEESLEDLLGFLERQRSEKLAEEADPRPQKGPRIPKLKDRWRPQWSPPLDKRNLTKESGEEVQPAWLRVCRSAGEAFHANPGYLKPKQLEPRVTERLTMPDRSFAHLPSQIKFSHDEPLPAPTDALCGEMHRRWLQKHGKARDRHLHEVYYALNRVDKAQEILDADARRMEIARDMISQGPIDRPHLSKAARSGIKKLKTAVKSIHQLRNAAAEGAMAAGDLERAKRFNPLKMQEEKNKARLIACRSDPCLRTKQPTPRGQLKHVENFAGPERSLKHFRSSTPWREEDAAQELGLRPWGGTGPRRHVN</sequence>
<evidence type="ECO:0000313" key="2">
    <source>
        <dbReference type="EMBL" id="CAJ1407390.1"/>
    </source>
</evidence>
<proteinExistence type="predicted"/>
<feature type="compositionally biased region" description="Basic and acidic residues" evidence="1">
    <location>
        <begin position="173"/>
        <end position="182"/>
    </location>
</feature>
<evidence type="ECO:0000256" key="1">
    <source>
        <dbReference type="SAM" id="MobiDB-lite"/>
    </source>
</evidence>
<comment type="caution">
    <text evidence="2">The sequence shown here is derived from an EMBL/GenBank/DDBJ whole genome shotgun (WGS) entry which is preliminary data.</text>
</comment>
<feature type="compositionally biased region" description="Acidic residues" evidence="1">
    <location>
        <begin position="54"/>
        <end position="66"/>
    </location>
</feature>
<dbReference type="Proteomes" id="UP001178507">
    <property type="component" value="Unassembled WGS sequence"/>
</dbReference>
<accession>A0AA36NCI5</accession>
<dbReference type="AlphaFoldDB" id="A0AA36NCI5"/>
<protein>
    <submittedName>
        <fullName evidence="2">Uncharacterized protein</fullName>
    </submittedName>
</protein>
<organism evidence="2 3">
    <name type="scientific">Effrenium voratum</name>
    <dbReference type="NCBI Taxonomy" id="2562239"/>
    <lineage>
        <taxon>Eukaryota</taxon>
        <taxon>Sar</taxon>
        <taxon>Alveolata</taxon>
        <taxon>Dinophyceae</taxon>
        <taxon>Suessiales</taxon>
        <taxon>Symbiodiniaceae</taxon>
        <taxon>Effrenium</taxon>
    </lineage>
</organism>
<dbReference type="EMBL" id="CAUJNA010003670">
    <property type="protein sequence ID" value="CAJ1407390.1"/>
    <property type="molecule type" value="Genomic_DNA"/>
</dbReference>
<name>A0AA36NCI5_9DINO</name>
<reference evidence="2" key="1">
    <citation type="submission" date="2023-08" db="EMBL/GenBank/DDBJ databases">
        <authorList>
            <person name="Chen Y."/>
            <person name="Shah S."/>
            <person name="Dougan E. K."/>
            <person name="Thang M."/>
            <person name="Chan C."/>
        </authorList>
    </citation>
    <scope>NUCLEOTIDE SEQUENCE</scope>
</reference>